<accession>A0A7S0QZ67</accession>
<evidence type="ECO:0000256" key="1">
    <source>
        <dbReference type="SAM" id="Phobius"/>
    </source>
</evidence>
<protein>
    <submittedName>
        <fullName evidence="2">Uncharacterized protein</fullName>
    </submittedName>
</protein>
<evidence type="ECO:0000313" key="2">
    <source>
        <dbReference type="EMBL" id="CAD8662054.1"/>
    </source>
</evidence>
<gene>
    <name evidence="2" type="ORF">POBO1169_LOCUS7057</name>
</gene>
<keyword evidence="1" id="KW-0812">Transmembrane</keyword>
<feature type="transmembrane region" description="Helical" evidence="1">
    <location>
        <begin position="100"/>
        <end position="123"/>
    </location>
</feature>
<dbReference type="AlphaFoldDB" id="A0A7S0QZ67"/>
<sequence>MTMCMTATGLGCALPVRGVALRQQQKVRAGVQMRKQQRSSKMAVVCQASEERTQLEDKLLTQHAAMLSNAAVMGGGMWGLWPTAAALAEEAASEPSILGLTPTGAALTFAPVLLYAAFTLVRTSGLVPNLKISDFFFFIFSIAIFANLGALIFFKFRIF</sequence>
<dbReference type="EMBL" id="HBFA01013546">
    <property type="protein sequence ID" value="CAD8662054.1"/>
    <property type="molecule type" value="Transcribed_RNA"/>
</dbReference>
<feature type="transmembrane region" description="Helical" evidence="1">
    <location>
        <begin position="135"/>
        <end position="154"/>
    </location>
</feature>
<keyword evidence="1" id="KW-0472">Membrane</keyword>
<organism evidence="2">
    <name type="scientific">Pyramimonas obovata</name>
    <dbReference type="NCBI Taxonomy" id="1411642"/>
    <lineage>
        <taxon>Eukaryota</taxon>
        <taxon>Viridiplantae</taxon>
        <taxon>Chlorophyta</taxon>
        <taxon>Pyramimonadophyceae</taxon>
        <taxon>Pyramimonadales</taxon>
        <taxon>Pyramimonadaceae</taxon>
        <taxon>Pyramimonas</taxon>
        <taxon>Pyramimonas incertae sedis</taxon>
    </lineage>
</organism>
<keyword evidence="1" id="KW-1133">Transmembrane helix</keyword>
<proteinExistence type="predicted"/>
<feature type="transmembrane region" description="Helical" evidence="1">
    <location>
        <begin position="66"/>
        <end position="88"/>
    </location>
</feature>
<name>A0A7S0QZ67_9CHLO</name>
<reference evidence="2" key="1">
    <citation type="submission" date="2021-01" db="EMBL/GenBank/DDBJ databases">
        <authorList>
            <person name="Corre E."/>
            <person name="Pelletier E."/>
            <person name="Niang G."/>
            <person name="Scheremetjew M."/>
            <person name="Finn R."/>
            <person name="Kale V."/>
            <person name="Holt S."/>
            <person name="Cochrane G."/>
            <person name="Meng A."/>
            <person name="Brown T."/>
            <person name="Cohen L."/>
        </authorList>
    </citation>
    <scope>NUCLEOTIDE SEQUENCE</scope>
    <source>
        <strain evidence="2">CCMP722</strain>
    </source>
</reference>